<organism evidence="8 9">
    <name type="scientific">Digitaria exilis</name>
    <dbReference type="NCBI Taxonomy" id="1010633"/>
    <lineage>
        <taxon>Eukaryota</taxon>
        <taxon>Viridiplantae</taxon>
        <taxon>Streptophyta</taxon>
        <taxon>Embryophyta</taxon>
        <taxon>Tracheophyta</taxon>
        <taxon>Spermatophyta</taxon>
        <taxon>Magnoliopsida</taxon>
        <taxon>Liliopsida</taxon>
        <taxon>Poales</taxon>
        <taxon>Poaceae</taxon>
        <taxon>PACMAD clade</taxon>
        <taxon>Panicoideae</taxon>
        <taxon>Panicodae</taxon>
        <taxon>Paniceae</taxon>
        <taxon>Anthephorinae</taxon>
        <taxon>Digitaria</taxon>
    </lineage>
</organism>
<dbReference type="UniPathway" id="UPA00143"/>
<evidence type="ECO:0000256" key="4">
    <source>
        <dbReference type="ARBA" id="ARBA00022679"/>
    </source>
</evidence>
<dbReference type="InterPro" id="IPR013083">
    <property type="entry name" value="Znf_RING/FYVE/PHD"/>
</dbReference>
<sequence length="763" mass="82775">MLEKRCHPGTNSWNEALFLLTPTTCLTPLPYIPPVLRNGKVQPPQFVSPPAESRIPKPRPRRGQEPQAPPMDWSEEWYEEEEQPSLRRRPRSLPGSRRSSPPRARASGGSRSPPSPRRGGLAQASAGSRSPSPRRTAIMATRLGSSVRTTPRSPPPRTLSADAPAGRRSGGEDDTGVAEIIAKMKEELPAPAAARDDAPETSAAGASASGGGGAEGAAGGFIGFSFQELLEASPGVDGAEVLDAFAGSDDAARKGKAAAEFLEATMGASTGERTEAIKAELVVNGRVLDLEGLERWMRRTEAVSELEWFVGLCCDEEKPAPHIELFECAFRAIENASDRELHRGADARRGWIGSVGVPRFFVCPISNKVMENPVVIASGKTVDRSALEEWRKDHGRICPVTGEVLSHNMFIPNILIKLCIARWQAANKIADVTAAAEPQPQPPAIPPDVEALFKQVTLMPHSPRSSKEVRDALFILKDLLTANESSIVHLIGTHLGIIAKLISVLPETCLDPDPELDDIIIGILEKAASYGPNKKLFGDDRYAIPVLISRAFLGPVQTRARCAHILGLLADDEHYNKIKIGELGGFAPMVELLYVGDKGVKKMVARAIASLCEARENQSRFHREGVVDATISMLRSDGLVLEAQGILLQAAGSDHAMREVISKLQEVQGDEMCRKMASRLWNTFVLTNPDAKLDVVPSMPASKKTWEQASTSTSTSDAEISSTSSGGSSDVKVLSKQINEDVKIIVSWLQKRCYCPRTYRYRE</sequence>
<dbReference type="Gene3D" id="1.25.10.10">
    <property type="entry name" value="Leucine-rich Repeat Variant"/>
    <property type="match status" value="1"/>
</dbReference>
<proteinExistence type="predicted"/>
<evidence type="ECO:0000256" key="1">
    <source>
        <dbReference type="ARBA" id="ARBA00000900"/>
    </source>
</evidence>
<evidence type="ECO:0000313" key="8">
    <source>
        <dbReference type="EMBL" id="KAF8697225.1"/>
    </source>
</evidence>
<comment type="caution">
    <text evidence="8">The sequence shown here is derived from an EMBL/GenBank/DDBJ whole genome shotgun (WGS) entry which is preliminary data.</text>
</comment>
<dbReference type="EC" id="2.3.2.27" evidence="3"/>
<dbReference type="GO" id="GO:0016567">
    <property type="term" value="P:protein ubiquitination"/>
    <property type="evidence" value="ECO:0007669"/>
    <property type="project" value="UniProtKB-UniPathway"/>
</dbReference>
<dbReference type="PANTHER" id="PTHR23315:SF82">
    <property type="entry name" value="RING-TYPE E3 UBIQUITIN TRANSFERASE"/>
    <property type="match status" value="1"/>
</dbReference>
<feature type="region of interest" description="Disordered" evidence="6">
    <location>
        <begin position="702"/>
        <end position="730"/>
    </location>
</feature>
<dbReference type="AlphaFoldDB" id="A0A835BFE5"/>
<keyword evidence="9" id="KW-1185">Reference proteome</keyword>
<dbReference type="InterPro" id="IPR016024">
    <property type="entry name" value="ARM-type_fold"/>
</dbReference>
<accession>A0A835BFE5</accession>
<dbReference type="InterPro" id="IPR011989">
    <property type="entry name" value="ARM-like"/>
</dbReference>
<dbReference type="Proteomes" id="UP000636709">
    <property type="component" value="Unassembled WGS sequence"/>
</dbReference>
<dbReference type="Pfam" id="PF04564">
    <property type="entry name" value="U-box"/>
    <property type="match status" value="1"/>
</dbReference>
<dbReference type="SUPFAM" id="SSF48371">
    <property type="entry name" value="ARM repeat"/>
    <property type="match status" value="1"/>
</dbReference>
<comment type="catalytic activity">
    <reaction evidence="1">
        <text>S-ubiquitinyl-[E2 ubiquitin-conjugating enzyme]-L-cysteine + [acceptor protein]-L-lysine = [E2 ubiquitin-conjugating enzyme]-L-cysteine + N(6)-ubiquitinyl-[acceptor protein]-L-lysine.</text>
        <dbReference type="EC" id="2.3.2.27"/>
    </reaction>
</comment>
<evidence type="ECO:0000256" key="5">
    <source>
        <dbReference type="ARBA" id="ARBA00022786"/>
    </source>
</evidence>
<dbReference type="EMBL" id="JACEFO010001875">
    <property type="protein sequence ID" value="KAF8697225.1"/>
    <property type="molecule type" value="Genomic_DNA"/>
</dbReference>
<feature type="domain" description="U-box" evidence="7">
    <location>
        <begin position="356"/>
        <end position="430"/>
    </location>
</feature>
<feature type="region of interest" description="Disordered" evidence="6">
    <location>
        <begin position="190"/>
        <end position="212"/>
    </location>
</feature>
<dbReference type="OrthoDB" id="10064100at2759"/>
<evidence type="ECO:0000256" key="3">
    <source>
        <dbReference type="ARBA" id="ARBA00012483"/>
    </source>
</evidence>
<dbReference type="Gene3D" id="3.30.40.10">
    <property type="entry name" value="Zinc/RING finger domain, C3HC4 (zinc finger)"/>
    <property type="match status" value="1"/>
</dbReference>
<feature type="compositionally biased region" description="Low complexity" evidence="6">
    <location>
        <begin position="92"/>
        <end position="135"/>
    </location>
</feature>
<reference evidence="8" key="1">
    <citation type="submission" date="2020-07" db="EMBL/GenBank/DDBJ databases">
        <title>Genome sequence and genetic diversity analysis of an under-domesticated orphan crop, white fonio (Digitaria exilis).</title>
        <authorList>
            <person name="Bennetzen J.L."/>
            <person name="Chen S."/>
            <person name="Ma X."/>
            <person name="Wang X."/>
            <person name="Yssel A.E.J."/>
            <person name="Chaluvadi S.R."/>
            <person name="Johnson M."/>
            <person name="Gangashetty P."/>
            <person name="Hamidou F."/>
            <person name="Sanogo M.D."/>
            <person name="Zwaenepoel A."/>
            <person name="Wallace J."/>
            <person name="Van De Peer Y."/>
            <person name="Van Deynze A."/>
        </authorList>
    </citation>
    <scope>NUCLEOTIDE SEQUENCE</scope>
    <source>
        <tissue evidence="8">Leaves</tissue>
    </source>
</reference>
<keyword evidence="5" id="KW-0833">Ubl conjugation pathway</keyword>
<dbReference type="PROSITE" id="PS51698">
    <property type="entry name" value="U_BOX"/>
    <property type="match status" value="1"/>
</dbReference>
<dbReference type="InterPro" id="IPR003613">
    <property type="entry name" value="Ubox_domain"/>
</dbReference>
<dbReference type="GO" id="GO:0061630">
    <property type="term" value="F:ubiquitin protein ligase activity"/>
    <property type="evidence" value="ECO:0007669"/>
    <property type="project" value="UniProtKB-EC"/>
</dbReference>
<dbReference type="InterPro" id="IPR045210">
    <property type="entry name" value="RING-Ubox_PUB"/>
</dbReference>
<gene>
    <name evidence="8" type="ORF">HU200_036088</name>
</gene>
<dbReference type="CDD" id="cd16664">
    <property type="entry name" value="RING-Ubox_PUB"/>
    <property type="match status" value="1"/>
</dbReference>
<keyword evidence="4" id="KW-0808">Transferase</keyword>
<evidence type="ECO:0000256" key="2">
    <source>
        <dbReference type="ARBA" id="ARBA00004906"/>
    </source>
</evidence>
<feature type="region of interest" description="Disordered" evidence="6">
    <location>
        <begin position="42"/>
        <end position="174"/>
    </location>
</feature>
<name>A0A835BFE5_9POAL</name>
<feature type="compositionally biased region" description="Acidic residues" evidence="6">
    <location>
        <begin position="73"/>
        <end position="83"/>
    </location>
</feature>
<dbReference type="SMART" id="SM00504">
    <property type="entry name" value="Ubox"/>
    <property type="match status" value="1"/>
</dbReference>
<protein>
    <recommendedName>
        <fullName evidence="3">RING-type E3 ubiquitin transferase</fullName>
        <ecNumber evidence="3">2.3.2.27</ecNumber>
    </recommendedName>
</protein>
<evidence type="ECO:0000259" key="7">
    <source>
        <dbReference type="PROSITE" id="PS51698"/>
    </source>
</evidence>
<comment type="pathway">
    <text evidence="2">Protein modification; protein ubiquitination.</text>
</comment>
<dbReference type="PANTHER" id="PTHR23315">
    <property type="entry name" value="U BOX DOMAIN-CONTAINING"/>
    <property type="match status" value="1"/>
</dbReference>
<evidence type="ECO:0000313" key="9">
    <source>
        <dbReference type="Proteomes" id="UP000636709"/>
    </source>
</evidence>
<dbReference type="SUPFAM" id="SSF57850">
    <property type="entry name" value="RING/U-box"/>
    <property type="match status" value="1"/>
</dbReference>
<evidence type="ECO:0000256" key="6">
    <source>
        <dbReference type="SAM" id="MobiDB-lite"/>
    </source>
</evidence>
<feature type="compositionally biased region" description="Low complexity" evidence="6">
    <location>
        <begin position="709"/>
        <end position="730"/>
    </location>
</feature>